<dbReference type="Proteomes" id="UP001057402">
    <property type="component" value="Chromosome 1"/>
</dbReference>
<evidence type="ECO:0000313" key="1">
    <source>
        <dbReference type="EMBL" id="KAI4388946.1"/>
    </source>
</evidence>
<organism evidence="1 2">
    <name type="scientific">Melastoma candidum</name>
    <dbReference type="NCBI Taxonomy" id="119954"/>
    <lineage>
        <taxon>Eukaryota</taxon>
        <taxon>Viridiplantae</taxon>
        <taxon>Streptophyta</taxon>
        <taxon>Embryophyta</taxon>
        <taxon>Tracheophyta</taxon>
        <taxon>Spermatophyta</taxon>
        <taxon>Magnoliopsida</taxon>
        <taxon>eudicotyledons</taxon>
        <taxon>Gunneridae</taxon>
        <taxon>Pentapetalae</taxon>
        <taxon>rosids</taxon>
        <taxon>malvids</taxon>
        <taxon>Myrtales</taxon>
        <taxon>Melastomataceae</taxon>
        <taxon>Melastomatoideae</taxon>
        <taxon>Melastomateae</taxon>
        <taxon>Melastoma</taxon>
    </lineage>
</organism>
<proteinExistence type="predicted"/>
<accession>A0ACB9SEJ1</accession>
<comment type="caution">
    <text evidence="1">The sequence shown here is derived from an EMBL/GenBank/DDBJ whole genome shotgun (WGS) entry which is preliminary data.</text>
</comment>
<sequence length="203" mass="23287">MLKPFRLGRGSYEDRTEMLRLIVDLVEATYMPIIPSGALTNKQRKIYNCQILLQKDKLRYFLKSASFSMRMFKFSLTITSTPEFSSPSCIGAGSFQDAVTKVDDLASKHAYKLDEDYKEAESQNSTLDAYDRVPQLHGFGPAANCLLEAYKMLLKLIPSIISNLVSYYHLEFLGSLLTDLRWFYFFDIQFLGNLRSSKIPMQL</sequence>
<keyword evidence="2" id="KW-1185">Reference proteome</keyword>
<dbReference type="EMBL" id="CM042880">
    <property type="protein sequence ID" value="KAI4388946.1"/>
    <property type="molecule type" value="Genomic_DNA"/>
</dbReference>
<name>A0ACB9SEJ1_9MYRT</name>
<evidence type="ECO:0000313" key="2">
    <source>
        <dbReference type="Proteomes" id="UP001057402"/>
    </source>
</evidence>
<gene>
    <name evidence="1" type="ORF">MLD38_001231</name>
</gene>
<protein>
    <submittedName>
        <fullName evidence="1">Uncharacterized protein</fullName>
    </submittedName>
</protein>
<reference evidence="2" key="1">
    <citation type="journal article" date="2023" name="Front. Plant Sci.">
        <title>Chromosomal-level genome assembly of Melastoma candidum provides insights into trichome evolution.</title>
        <authorList>
            <person name="Zhong Y."/>
            <person name="Wu W."/>
            <person name="Sun C."/>
            <person name="Zou P."/>
            <person name="Liu Y."/>
            <person name="Dai S."/>
            <person name="Zhou R."/>
        </authorList>
    </citation>
    <scope>NUCLEOTIDE SEQUENCE [LARGE SCALE GENOMIC DNA]</scope>
</reference>